<dbReference type="GO" id="GO:0016052">
    <property type="term" value="P:carbohydrate catabolic process"/>
    <property type="evidence" value="ECO:0007669"/>
    <property type="project" value="TreeGrafter"/>
</dbReference>
<dbReference type="Pfam" id="PF13378">
    <property type="entry name" value="MR_MLE_C"/>
    <property type="match status" value="1"/>
</dbReference>
<dbReference type="Gene3D" id="3.20.20.120">
    <property type="entry name" value="Enolase-like C-terminal domain"/>
    <property type="match status" value="1"/>
</dbReference>
<sequence>MLIHSIETYPLYYKLPEPYGDANGIKSYRTAFYIRILTDSGIDGWGECSDWLPTLQKGFEARIIPYLLGQDARERTRLVGEIAKWHKRSASAVSMALTEIFAKHSQVSVCQLWGGRMRDTIPVYASFQSYSERPNWRQVSWQAIDHALQAGFRLIKLKIGGKPVEEDQQHIAQALKLIGDQAYAALDANESYDLSTTLRWGPIIMETPSLLWLEEPMPIHQANPYRLLRQKLPIPIAGGENFKKAVQYLPLLTDNALDIATPDILHLTGLDEYWSAIRLAQSFGVRVSPHCYDGALTRLYAIFAQACLVPWNKMKPDVVDPVEWDAMDNPINGLLPIQPVHGQITVPQGHGIGVEIDREKLSAYKWDGSIYS</sequence>
<accession>A0A9X2S8R9</accession>
<organism evidence="5 6">
    <name type="scientific">Paenibacillus soyae</name>
    <dbReference type="NCBI Taxonomy" id="2969249"/>
    <lineage>
        <taxon>Bacteria</taxon>
        <taxon>Bacillati</taxon>
        <taxon>Bacillota</taxon>
        <taxon>Bacilli</taxon>
        <taxon>Bacillales</taxon>
        <taxon>Paenibacillaceae</taxon>
        <taxon>Paenibacillus</taxon>
    </lineage>
</organism>
<comment type="caution">
    <text evidence="5">The sequence shown here is derived from an EMBL/GenBank/DDBJ whole genome shotgun (WGS) entry which is preliminary data.</text>
</comment>
<dbReference type="RefSeq" id="WP_257442459.1">
    <property type="nucleotide sequence ID" value="NZ_JANIPJ010000002.1"/>
</dbReference>
<dbReference type="InterPro" id="IPR046945">
    <property type="entry name" value="RHMD-like"/>
</dbReference>
<dbReference type="GO" id="GO:0016836">
    <property type="term" value="F:hydro-lyase activity"/>
    <property type="evidence" value="ECO:0007669"/>
    <property type="project" value="TreeGrafter"/>
</dbReference>
<evidence type="ECO:0000256" key="1">
    <source>
        <dbReference type="ARBA" id="ARBA00001946"/>
    </source>
</evidence>
<dbReference type="Proteomes" id="UP001141950">
    <property type="component" value="Unassembled WGS sequence"/>
</dbReference>
<evidence type="ECO:0000256" key="2">
    <source>
        <dbReference type="ARBA" id="ARBA00022723"/>
    </source>
</evidence>
<dbReference type="SUPFAM" id="SSF51604">
    <property type="entry name" value="Enolase C-terminal domain-like"/>
    <property type="match status" value="1"/>
</dbReference>
<dbReference type="PANTHER" id="PTHR13794">
    <property type="entry name" value="ENOLASE SUPERFAMILY, MANDELATE RACEMASE"/>
    <property type="match status" value="1"/>
</dbReference>
<dbReference type="SFLD" id="SFLDG00179">
    <property type="entry name" value="mandelate_racemase"/>
    <property type="match status" value="1"/>
</dbReference>
<dbReference type="SFLD" id="SFLDS00001">
    <property type="entry name" value="Enolase"/>
    <property type="match status" value="1"/>
</dbReference>
<dbReference type="InterPro" id="IPR036849">
    <property type="entry name" value="Enolase-like_C_sf"/>
</dbReference>
<keyword evidence="6" id="KW-1185">Reference proteome</keyword>
<dbReference type="InterPro" id="IPR029065">
    <property type="entry name" value="Enolase_C-like"/>
</dbReference>
<feature type="domain" description="Mandelate racemase/muconate lactonizing enzyme C-terminal" evidence="4">
    <location>
        <begin position="141"/>
        <end position="235"/>
    </location>
</feature>
<protein>
    <submittedName>
        <fullName evidence="5">Mandelate racemase/muconate lactonizing enzyme family protein</fullName>
    </submittedName>
</protein>
<dbReference type="SMART" id="SM00922">
    <property type="entry name" value="MR_MLE"/>
    <property type="match status" value="1"/>
</dbReference>
<dbReference type="SUPFAM" id="SSF54826">
    <property type="entry name" value="Enolase N-terminal domain-like"/>
    <property type="match status" value="1"/>
</dbReference>
<dbReference type="PANTHER" id="PTHR13794:SF58">
    <property type="entry name" value="MITOCHONDRIAL ENOLASE SUPERFAMILY MEMBER 1"/>
    <property type="match status" value="1"/>
</dbReference>
<name>A0A9X2S8R9_9BACL</name>
<evidence type="ECO:0000256" key="3">
    <source>
        <dbReference type="ARBA" id="ARBA00022842"/>
    </source>
</evidence>
<dbReference type="EMBL" id="JANIPJ010000002">
    <property type="protein sequence ID" value="MCR2802748.1"/>
    <property type="molecule type" value="Genomic_DNA"/>
</dbReference>
<gene>
    <name evidence="5" type="ORF">NQZ67_02535</name>
</gene>
<comment type="cofactor">
    <cofactor evidence="1">
        <name>Mg(2+)</name>
        <dbReference type="ChEBI" id="CHEBI:18420"/>
    </cofactor>
</comment>
<dbReference type="Gene3D" id="3.30.390.10">
    <property type="entry name" value="Enolase-like, N-terminal domain"/>
    <property type="match status" value="1"/>
</dbReference>
<dbReference type="InterPro" id="IPR029017">
    <property type="entry name" value="Enolase-like_N"/>
</dbReference>
<dbReference type="AlphaFoldDB" id="A0A9X2S8R9"/>
<dbReference type="GO" id="GO:0000287">
    <property type="term" value="F:magnesium ion binding"/>
    <property type="evidence" value="ECO:0007669"/>
    <property type="project" value="TreeGrafter"/>
</dbReference>
<evidence type="ECO:0000259" key="4">
    <source>
        <dbReference type="SMART" id="SM00922"/>
    </source>
</evidence>
<dbReference type="Pfam" id="PF02746">
    <property type="entry name" value="MR_MLE_N"/>
    <property type="match status" value="1"/>
</dbReference>
<dbReference type="InterPro" id="IPR013341">
    <property type="entry name" value="Mandelate_racemase_N_dom"/>
</dbReference>
<evidence type="ECO:0000313" key="5">
    <source>
        <dbReference type="EMBL" id="MCR2802748.1"/>
    </source>
</evidence>
<dbReference type="InterPro" id="IPR013342">
    <property type="entry name" value="Mandelate_racemase_C"/>
</dbReference>
<keyword evidence="3" id="KW-0460">Magnesium</keyword>
<keyword evidence="2" id="KW-0479">Metal-binding</keyword>
<reference evidence="5" key="1">
    <citation type="submission" date="2022-08" db="EMBL/GenBank/DDBJ databases">
        <title>The genomic sequence of strain Paenibacillus sp. SCIV0701.</title>
        <authorList>
            <person name="Zhao H."/>
        </authorList>
    </citation>
    <scope>NUCLEOTIDE SEQUENCE</scope>
    <source>
        <strain evidence="5">SCIV0701</strain>
    </source>
</reference>
<dbReference type="CDD" id="cd03316">
    <property type="entry name" value="MR_like"/>
    <property type="match status" value="1"/>
</dbReference>
<evidence type="ECO:0000313" key="6">
    <source>
        <dbReference type="Proteomes" id="UP001141950"/>
    </source>
</evidence>
<proteinExistence type="predicted"/>